<name>A0A453C137_AEGTS</name>
<dbReference type="InterPro" id="IPR053271">
    <property type="entry name" value="DDT_domain"/>
</dbReference>
<keyword evidence="4" id="KW-1185">Reference proteome</keyword>
<dbReference type="PROSITE" id="PS51136">
    <property type="entry name" value="WAC"/>
    <property type="match status" value="1"/>
</dbReference>
<feature type="domain" description="WAC" evidence="2">
    <location>
        <begin position="1"/>
        <end position="83"/>
    </location>
</feature>
<evidence type="ECO:0000259" key="2">
    <source>
        <dbReference type="PROSITE" id="PS51136"/>
    </source>
</evidence>
<dbReference type="PANTHER" id="PTHR15546:SF2">
    <property type="entry name" value="DDT DOMAIN-CONTAINING PROTEIN DDB_G0282237"/>
    <property type="match status" value="1"/>
</dbReference>
<organism evidence="3 4">
    <name type="scientific">Aegilops tauschii subsp. strangulata</name>
    <name type="common">Goatgrass</name>
    <dbReference type="NCBI Taxonomy" id="200361"/>
    <lineage>
        <taxon>Eukaryota</taxon>
        <taxon>Viridiplantae</taxon>
        <taxon>Streptophyta</taxon>
        <taxon>Embryophyta</taxon>
        <taxon>Tracheophyta</taxon>
        <taxon>Spermatophyta</taxon>
        <taxon>Magnoliopsida</taxon>
        <taxon>Liliopsida</taxon>
        <taxon>Poales</taxon>
        <taxon>Poaceae</taxon>
        <taxon>BOP clade</taxon>
        <taxon>Pooideae</taxon>
        <taxon>Triticodae</taxon>
        <taxon>Triticeae</taxon>
        <taxon>Triticinae</taxon>
        <taxon>Aegilops</taxon>
    </lineage>
</organism>
<keyword evidence="1" id="KW-0539">Nucleus</keyword>
<dbReference type="GO" id="GO:0005634">
    <property type="term" value="C:nucleus"/>
    <property type="evidence" value="ECO:0007669"/>
    <property type="project" value="UniProtKB-SubCell"/>
</dbReference>
<evidence type="ECO:0000256" key="1">
    <source>
        <dbReference type="PROSITE-ProRule" id="PRU00475"/>
    </source>
</evidence>
<proteinExistence type="predicted"/>
<dbReference type="AlphaFoldDB" id="A0A453C137"/>
<evidence type="ECO:0000313" key="4">
    <source>
        <dbReference type="Proteomes" id="UP000015105"/>
    </source>
</evidence>
<sequence length="195" mass="22230">LYRKRVWTCKVSGKSNLTYEEALVSEQRAAEKAQQLPRELMSPVLQMIQYSTLNLTDLVNKIYGSLQENLFEGLELHAKRDGSESACKILKVVGSGKTTSYEVGWIGQDNAITSTSVLRADDLIRKKAPCGRNMLKIFIRESTSQNSPWIVHMDLAKKYGIPTEPPKDMIVTIFSCFLYSLSYYYDPNTSWLTEW</sequence>
<dbReference type="Pfam" id="PF10537">
    <property type="entry name" value="WAC_Acf1_DNA_bd"/>
    <property type="match status" value="1"/>
</dbReference>
<comment type="subcellular location">
    <subcellularLocation>
        <location evidence="1">Nucleus</location>
    </subcellularLocation>
</comment>
<reference evidence="3" key="4">
    <citation type="submission" date="2019-03" db="UniProtKB">
        <authorList>
            <consortium name="EnsemblPlants"/>
        </authorList>
    </citation>
    <scope>IDENTIFICATION</scope>
</reference>
<dbReference type="Gramene" id="AET2Gv20696900.17">
    <property type="protein sequence ID" value="AET2Gv20696900.17"/>
    <property type="gene ID" value="AET2Gv20696900"/>
</dbReference>
<reference evidence="4" key="2">
    <citation type="journal article" date="2017" name="Nat. Plants">
        <title>The Aegilops tauschii genome reveals multiple impacts of transposons.</title>
        <authorList>
            <person name="Zhao G."/>
            <person name="Zou C."/>
            <person name="Li K."/>
            <person name="Wang K."/>
            <person name="Li T."/>
            <person name="Gao L."/>
            <person name="Zhang X."/>
            <person name="Wang H."/>
            <person name="Yang Z."/>
            <person name="Liu X."/>
            <person name="Jiang W."/>
            <person name="Mao L."/>
            <person name="Kong X."/>
            <person name="Jiao Y."/>
            <person name="Jia J."/>
        </authorList>
    </citation>
    <scope>NUCLEOTIDE SEQUENCE [LARGE SCALE GENOMIC DNA]</scope>
    <source>
        <strain evidence="4">cv. AL8/78</strain>
    </source>
</reference>
<reference evidence="4" key="1">
    <citation type="journal article" date="2014" name="Science">
        <title>Ancient hybridizations among the ancestral genomes of bread wheat.</title>
        <authorList>
            <consortium name="International Wheat Genome Sequencing Consortium,"/>
            <person name="Marcussen T."/>
            <person name="Sandve S.R."/>
            <person name="Heier L."/>
            <person name="Spannagl M."/>
            <person name="Pfeifer M."/>
            <person name="Jakobsen K.S."/>
            <person name="Wulff B.B."/>
            <person name="Steuernagel B."/>
            <person name="Mayer K.F."/>
            <person name="Olsen O.A."/>
        </authorList>
    </citation>
    <scope>NUCLEOTIDE SEQUENCE [LARGE SCALE GENOMIC DNA]</scope>
    <source>
        <strain evidence="4">cv. AL8/78</strain>
    </source>
</reference>
<dbReference type="InterPro" id="IPR013136">
    <property type="entry name" value="WSTF_Acf1_Cbp146"/>
</dbReference>
<accession>A0A453C137</accession>
<reference evidence="3" key="5">
    <citation type="journal article" date="2021" name="G3 (Bethesda)">
        <title>Aegilops tauschii genome assembly Aet v5.0 features greater sequence contiguity and improved annotation.</title>
        <authorList>
            <person name="Wang L."/>
            <person name="Zhu T."/>
            <person name="Rodriguez J.C."/>
            <person name="Deal K.R."/>
            <person name="Dubcovsky J."/>
            <person name="McGuire P.E."/>
            <person name="Lux T."/>
            <person name="Spannagl M."/>
            <person name="Mayer K.F.X."/>
            <person name="Baldrich P."/>
            <person name="Meyers B.C."/>
            <person name="Huo N."/>
            <person name="Gu Y.Q."/>
            <person name="Zhou H."/>
            <person name="Devos K.M."/>
            <person name="Bennetzen J.L."/>
            <person name="Unver T."/>
            <person name="Budak H."/>
            <person name="Gulick P.J."/>
            <person name="Galiba G."/>
            <person name="Kalapos B."/>
            <person name="Nelson D.R."/>
            <person name="Li P."/>
            <person name="You F.M."/>
            <person name="Luo M.C."/>
            <person name="Dvorak J."/>
        </authorList>
    </citation>
    <scope>NUCLEOTIDE SEQUENCE [LARGE SCALE GENOMIC DNA]</scope>
    <source>
        <strain evidence="3">cv. AL8/78</strain>
    </source>
</reference>
<dbReference type="EnsemblPlants" id="AET2Gv20696900.17">
    <property type="protein sequence ID" value="AET2Gv20696900.17"/>
    <property type="gene ID" value="AET2Gv20696900"/>
</dbReference>
<reference evidence="3" key="3">
    <citation type="journal article" date="2017" name="Nature">
        <title>Genome sequence of the progenitor of the wheat D genome Aegilops tauschii.</title>
        <authorList>
            <person name="Luo M.C."/>
            <person name="Gu Y.Q."/>
            <person name="Puiu D."/>
            <person name="Wang H."/>
            <person name="Twardziok S.O."/>
            <person name="Deal K.R."/>
            <person name="Huo N."/>
            <person name="Zhu T."/>
            <person name="Wang L."/>
            <person name="Wang Y."/>
            <person name="McGuire P.E."/>
            <person name="Liu S."/>
            <person name="Long H."/>
            <person name="Ramasamy R.K."/>
            <person name="Rodriguez J.C."/>
            <person name="Van S.L."/>
            <person name="Yuan L."/>
            <person name="Wang Z."/>
            <person name="Xia Z."/>
            <person name="Xiao L."/>
            <person name="Anderson O.D."/>
            <person name="Ouyang S."/>
            <person name="Liang Y."/>
            <person name="Zimin A.V."/>
            <person name="Pertea G."/>
            <person name="Qi P."/>
            <person name="Bennetzen J.L."/>
            <person name="Dai X."/>
            <person name="Dawson M.W."/>
            <person name="Muller H.G."/>
            <person name="Kugler K."/>
            <person name="Rivarola-Duarte L."/>
            <person name="Spannagl M."/>
            <person name="Mayer K.F.X."/>
            <person name="Lu F.H."/>
            <person name="Bevan M.W."/>
            <person name="Leroy P."/>
            <person name="Li P."/>
            <person name="You F.M."/>
            <person name="Sun Q."/>
            <person name="Liu Z."/>
            <person name="Lyons E."/>
            <person name="Wicker T."/>
            <person name="Salzberg S.L."/>
            <person name="Devos K.M."/>
            <person name="Dvorak J."/>
        </authorList>
    </citation>
    <scope>NUCLEOTIDE SEQUENCE [LARGE SCALE GENOMIC DNA]</scope>
    <source>
        <strain evidence="3">cv. AL8/78</strain>
    </source>
</reference>
<evidence type="ECO:0000313" key="3">
    <source>
        <dbReference type="EnsemblPlants" id="AET2Gv20696900.17"/>
    </source>
</evidence>
<protein>
    <recommendedName>
        <fullName evidence="2">WAC domain-containing protein</fullName>
    </recommendedName>
</protein>
<dbReference type="Proteomes" id="UP000015105">
    <property type="component" value="Chromosome 2D"/>
</dbReference>
<dbReference type="PANTHER" id="PTHR15546">
    <property type="entry name" value="BROMODOMAIN ADJACENT TO ZINC FINGER DOMAIN, 2A"/>
    <property type="match status" value="1"/>
</dbReference>